<evidence type="ECO:0000256" key="2">
    <source>
        <dbReference type="ARBA" id="ARBA00022801"/>
    </source>
</evidence>
<organism evidence="5 6">
    <name type="scientific">Leptothoe spongobia TAU-MAC 1115</name>
    <dbReference type="NCBI Taxonomy" id="1967444"/>
    <lineage>
        <taxon>Bacteria</taxon>
        <taxon>Bacillati</taxon>
        <taxon>Cyanobacteriota</taxon>
        <taxon>Cyanophyceae</taxon>
        <taxon>Nodosilineales</taxon>
        <taxon>Cymatolegaceae</taxon>
        <taxon>Leptothoe</taxon>
        <taxon>Leptothoe spongobia</taxon>
    </lineage>
</organism>
<dbReference type="InterPro" id="IPR020476">
    <property type="entry name" value="Nudix_hydrolase"/>
</dbReference>
<feature type="domain" description="Nudix hydrolase" evidence="4">
    <location>
        <begin position="1"/>
        <end position="142"/>
    </location>
</feature>
<dbReference type="PRINTS" id="PR00502">
    <property type="entry name" value="NUDIXFAMILY"/>
</dbReference>
<comment type="caution">
    <text evidence="5">The sequence shown here is derived from an EMBL/GenBank/DDBJ whole genome shotgun (WGS) entry which is preliminary data.</text>
</comment>
<reference evidence="5" key="1">
    <citation type="submission" date="2020-11" db="EMBL/GenBank/DDBJ databases">
        <authorList>
            <person name="Konstantinou D."/>
            <person name="Gkelis S."/>
            <person name="Popin R."/>
            <person name="Fewer D."/>
            <person name="Sivonen K."/>
        </authorList>
    </citation>
    <scope>NUCLEOTIDE SEQUENCE</scope>
    <source>
        <strain evidence="5">TAU-MAC 1115</strain>
    </source>
</reference>
<proteinExistence type="inferred from homology"/>
<dbReference type="Pfam" id="PF00293">
    <property type="entry name" value="NUDIX"/>
    <property type="match status" value="1"/>
</dbReference>
<evidence type="ECO:0000313" key="5">
    <source>
        <dbReference type="EMBL" id="MBT9316210.1"/>
    </source>
</evidence>
<dbReference type="PANTHER" id="PTHR43046">
    <property type="entry name" value="GDP-MANNOSE MANNOSYL HYDROLASE"/>
    <property type="match status" value="1"/>
</dbReference>
<gene>
    <name evidence="5" type="ORF">IXB50_12335</name>
</gene>
<dbReference type="InterPro" id="IPR015797">
    <property type="entry name" value="NUDIX_hydrolase-like_dom_sf"/>
</dbReference>
<dbReference type="SUPFAM" id="SSF55811">
    <property type="entry name" value="Nudix"/>
    <property type="match status" value="1"/>
</dbReference>
<evidence type="ECO:0000259" key="4">
    <source>
        <dbReference type="PROSITE" id="PS51462"/>
    </source>
</evidence>
<accession>A0A947GII0</accession>
<dbReference type="PROSITE" id="PS00893">
    <property type="entry name" value="NUDIX_BOX"/>
    <property type="match status" value="1"/>
</dbReference>
<dbReference type="GO" id="GO:0016787">
    <property type="term" value="F:hydrolase activity"/>
    <property type="evidence" value="ECO:0007669"/>
    <property type="project" value="UniProtKB-KW"/>
</dbReference>
<dbReference type="Proteomes" id="UP000717364">
    <property type="component" value="Unassembled WGS sequence"/>
</dbReference>
<dbReference type="PANTHER" id="PTHR43046:SF14">
    <property type="entry name" value="MUTT_NUDIX FAMILY PROTEIN"/>
    <property type="match status" value="1"/>
</dbReference>
<dbReference type="Gene3D" id="3.90.79.10">
    <property type="entry name" value="Nucleoside Triphosphate Pyrophosphohydrolase"/>
    <property type="match status" value="1"/>
</dbReference>
<sequence length="155" mass="17633">MKDIPESIRAVLMSSQGRVLLMKIKGSKGTIWITPGGRREPGETAPETLRRELREETGLSLVGNSQEIWVRHGTFFNGGERLQERERFFYVPCEEFVPVTNSMEDAELSCFREYRWWPVSEVKDSPDRFVPAKLGTLLEDLQANGPSTDVIETGE</sequence>
<dbReference type="InterPro" id="IPR000086">
    <property type="entry name" value="NUDIX_hydrolase_dom"/>
</dbReference>
<comment type="cofactor">
    <cofactor evidence="1">
        <name>Mg(2+)</name>
        <dbReference type="ChEBI" id="CHEBI:18420"/>
    </cofactor>
</comment>
<comment type="similarity">
    <text evidence="3">Belongs to the Nudix hydrolase family.</text>
</comment>
<evidence type="ECO:0000256" key="1">
    <source>
        <dbReference type="ARBA" id="ARBA00001946"/>
    </source>
</evidence>
<name>A0A947GII0_9CYAN</name>
<evidence type="ECO:0000256" key="3">
    <source>
        <dbReference type="RuleBase" id="RU003476"/>
    </source>
</evidence>
<protein>
    <submittedName>
        <fullName evidence="5">NUDIX domain-containing protein</fullName>
    </submittedName>
</protein>
<dbReference type="InterPro" id="IPR020084">
    <property type="entry name" value="NUDIX_hydrolase_CS"/>
</dbReference>
<evidence type="ECO:0000313" key="6">
    <source>
        <dbReference type="Proteomes" id="UP000717364"/>
    </source>
</evidence>
<reference evidence="5" key="2">
    <citation type="journal article" date="2021" name="Mar. Drugs">
        <title>Genome Reduction and Secondary Metabolism of the Marine Sponge-Associated Cyanobacterium Leptothoe.</title>
        <authorList>
            <person name="Konstantinou D."/>
            <person name="Popin R.V."/>
            <person name="Fewer D.P."/>
            <person name="Sivonen K."/>
            <person name="Gkelis S."/>
        </authorList>
    </citation>
    <scope>NUCLEOTIDE SEQUENCE</scope>
    <source>
        <strain evidence="5">TAU-MAC 1115</strain>
    </source>
</reference>
<keyword evidence="6" id="KW-1185">Reference proteome</keyword>
<keyword evidence="2 3" id="KW-0378">Hydrolase</keyword>
<dbReference type="PROSITE" id="PS51462">
    <property type="entry name" value="NUDIX"/>
    <property type="match status" value="1"/>
</dbReference>
<dbReference type="AlphaFoldDB" id="A0A947GII0"/>
<dbReference type="RefSeq" id="WP_215609276.1">
    <property type="nucleotide sequence ID" value="NZ_JADOES010000022.1"/>
</dbReference>
<dbReference type="EMBL" id="JADOES010000022">
    <property type="protein sequence ID" value="MBT9316210.1"/>
    <property type="molecule type" value="Genomic_DNA"/>
</dbReference>